<reference evidence="3 4" key="1">
    <citation type="submission" date="2018-12" db="EMBL/GenBank/DDBJ databases">
        <title>Venturia inaequalis Genome Resource.</title>
        <authorList>
            <person name="Lichtner F.J."/>
        </authorList>
    </citation>
    <scope>NUCLEOTIDE SEQUENCE [LARGE SCALE GENOMIC DNA]</scope>
    <source>
        <strain evidence="3 4">120213</strain>
    </source>
</reference>
<feature type="transmembrane region" description="Helical" evidence="2">
    <location>
        <begin position="157"/>
        <end position="177"/>
    </location>
</feature>
<proteinExistence type="predicted"/>
<keyword evidence="2" id="KW-1133">Transmembrane helix</keyword>
<dbReference type="AlphaFoldDB" id="A0A8H3YR20"/>
<gene>
    <name evidence="3" type="ORF">EG328_007251</name>
</gene>
<feature type="transmembrane region" description="Helical" evidence="2">
    <location>
        <begin position="567"/>
        <end position="589"/>
    </location>
</feature>
<evidence type="ECO:0000256" key="1">
    <source>
        <dbReference type="SAM" id="MobiDB-lite"/>
    </source>
</evidence>
<organism evidence="3 4">
    <name type="scientific">Venturia inaequalis</name>
    <name type="common">Apple scab fungus</name>
    <dbReference type="NCBI Taxonomy" id="5025"/>
    <lineage>
        <taxon>Eukaryota</taxon>
        <taxon>Fungi</taxon>
        <taxon>Dikarya</taxon>
        <taxon>Ascomycota</taxon>
        <taxon>Pezizomycotina</taxon>
        <taxon>Dothideomycetes</taxon>
        <taxon>Pleosporomycetidae</taxon>
        <taxon>Venturiales</taxon>
        <taxon>Venturiaceae</taxon>
        <taxon>Venturia</taxon>
    </lineage>
</organism>
<dbReference type="Proteomes" id="UP000447873">
    <property type="component" value="Unassembled WGS sequence"/>
</dbReference>
<feature type="transmembrane region" description="Helical" evidence="2">
    <location>
        <begin position="86"/>
        <end position="107"/>
    </location>
</feature>
<sequence>MDKPQVRVLSFNSIDGTISSDIATGSTEPDDKKASEDGPPRSWFRRWFVEWWLMEIVSWFFGAICMSVIAIFLATLDGKPDPRQHMGISISAFISIFSGFTKSALLLPTAEALGQLKWDWFREQDEKDGKKNDFERLDSASRGSLGSLILLVRTRRVTLASIGAAIILLSLPLDGFFQRIATYPVATVPDPSVATVARAIVYDPAPQMFLRNTTQLVMAPDSQLDTFLWPFWTQDGFPPGVAYNCGTSNCTYEPFHTLAFDYQCKEMNASKWLDFGCKNTSAEWTTKIVYRDYDGIGADGIRNITSCGWYLPIPGHGPQLMSGYEVDPQDGGVGDMLSTRFFPIMDLATNELYWNGSINFPEAKNSVTNFILASTPGGFDGVLQNNEPILTECEIHWVVHTLKATVLAGNLTEEILERHEFESDVRNPWDPIDGSQWNVDYNMTLPDPQSPTNFSNFYVDNTTAFKVFGAWSEINPSTLLKPRGFDKPAFKLYWVNWVPNLWYVTNTQTPVLPWDAPSKDVEIHVGRAVNVMNQVIRRNMLSIRGLAGRDVAKGQAWKVIQIVRVDWAWLGMPLGLLVVSGGFLLATVVRNGRKGGKKTNGLGLLVGGMQERGGLRREGEGEGVLVKKAVVVVKELKGPEKVGG</sequence>
<feature type="region of interest" description="Disordered" evidence="1">
    <location>
        <begin position="20"/>
        <end position="39"/>
    </location>
</feature>
<dbReference type="PANTHER" id="PTHR35394:SF5">
    <property type="entry name" value="DUF3176 DOMAIN-CONTAINING PROTEIN"/>
    <property type="match status" value="1"/>
</dbReference>
<accession>A0A8H3YR20</accession>
<evidence type="ECO:0000313" key="4">
    <source>
        <dbReference type="Proteomes" id="UP000447873"/>
    </source>
</evidence>
<dbReference type="Pfam" id="PF11374">
    <property type="entry name" value="DUF3176"/>
    <property type="match status" value="1"/>
</dbReference>
<comment type="caution">
    <text evidence="3">The sequence shown here is derived from an EMBL/GenBank/DDBJ whole genome shotgun (WGS) entry which is preliminary data.</text>
</comment>
<keyword evidence="2" id="KW-0812">Transmembrane</keyword>
<protein>
    <submittedName>
        <fullName evidence="3">Uncharacterized protein</fullName>
    </submittedName>
</protein>
<name>A0A8H3YR20_VENIN</name>
<feature type="transmembrane region" description="Helical" evidence="2">
    <location>
        <begin position="51"/>
        <end position="74"/>
    </location>
</feature>
<keyword evidence="2" id="KW-0472">Membrane</keyword>
<dbReference type="EMBL" id="WNWS01000390">
    <property type="protein sequence ID" value="KAE9968828.1"/>
    <property type="molecule type" value="Genomic_DNA"/>
</dbReference>
<feature type="compositionally biased region" description="Basic and acidic residues" evidence="1">
    <location>
        <begin position="29"/>
        <end position="39"/>
    </location>
</feature>
<dbReference type="PANTHER" id="PTHR35394">
    <property type="entry name" value="DUF3176 DOMAIN-CONTAINING PROTEIN"/>
    <property type="match status" value="1"/>
</dbReference>
<dbReference type="InterPro" id="IPR021514">
    <property type="entry name" value="DUF3176"/>
</dbReference>
<evidence type="ECO:0000256" key="2">
    <source>
        <dbReference type="SAM" id="Phobius"/>
    </source>
</evidence>
<evidence type="ECO:0000313" key="3">
    <source>
        <dbReference type="EMBL" id="KAE9968828.1"/>
    </source>
</evidence>